<dbReference type="Proteomes" id="UP000073816">
    <property type="component" value="Chromosome"/>
</dbReference>
<keyword evidence="2" id="KW-1185">Reference proteome</keyword>
<gene>
    <name evidence="1" type="ORF">AO498_10975</name>
</gene>
<dbReference type="PATRIC" id="fig|1727163.4.peg.2293"/>
<accession>A0A142EP99</accession>
<name>A0A142EP99_9BACT</name>
<dbReference type="OrthoDB" id="823609at2"/>
<dbReference type="KEGG" id="alm:AO498_10975"/>
<dbReference type="AlphaFoldDB" id="A0A142EP99"/>
<reference evidence="1 2" key="2">
    <citation type="journal article" date="2016" name="Genome Announc.">
        <title>Complete Genome Sequence of Algoriphagus sp. Strain M8-2, Isolated from a Brackish Lake.</title>
        <authorList>
            <person name="Muraguchi Y."/>
            <person name="Kushimoto K."/>
            <person name="Ohtsubo Y."/>
            <person name="Suzuki T."/>
            <person name="Dohra H."/>
            <person name="Kimbara K."/>
            <person name="Shintani M."/>
        </authorList>
    </citation>
    <scope>NUCLEOTIDE SEQUENCE [LARGE SCALE GENOMIC DNA]</scope>
    <source>
        <strain evidence="1 2">M8-2</strain>
    </source>
</reference>
<evidence type="ECO:0000313" key="1">
    <source>
        <dbReference type="EMBL" id="AMQ56954.1"/>
    </source>
</evidence>
<organism evidence="1 2">
    <name type="scientific">Algoriphagus sanaruensis</name>
    <dbReference type="NCBI Taxonomy" id="1727163"/>
    <lineage>
        <taxon>Bacteria</taxon>
        <taxon>Pseudomonadati</taxon>
        <taxon>Bacteroidota</taxon>
        <taxon>Cytophagia</taxon>
        <taxon>Cytophagales</taxon>
        <taxon>Cyclobacteriaceae</taxon>
        <taxon>Algoriphagus</taxon>
    </lineage>
</organism>
<protein>
    <submittedName>
        <fullName evidence="1">Uncharacterized protein</fullName>
    </submittedName>
</protein>
<dbReference type="EMBL" id="CP012836">
    <property type="protein sequence ID" value="AMQ56954.1"/>
    <property type="molecule type" value="Genomic_DNA"/>
</dbReference>
<evidence type="ECO:0000313" key="2">
    <source>
        <dbReference type="Proteomes" id="UP000073816"/>
    </source>
</evidence>
<proteinExistence type="predicted"/>
<dbReference type="RefSeq" id="WP_067547356.1">
    <property type="nucleotide sequence ID" value="NZ_CP012836.1"/>
</dbReference>
<sequence length="162" mass="18777">MTQREMLDFFLPILKEEGKIYRKKTLVKAKKAVEGQVVLTHTSDGEETRNTAQSGDWLVENQTSVKENYLVNASTFERKYSLKNSLGDGWGCYQPIGKVFAIPFSERFLHELKLNDFLEFQAPWKETMIIKPGDFLVIPTDAIEIYRIAKKEFGETYEEVKE</sequence>
<reference evidence="2" key="1">
    <citation type="submission" date="2015-09" db="EMBL/GenBank/DDBJ databases">
        <title>Complete sequence of Algoriphagus sp. M8-2.</title>
        <authorList>
            <person name="Shintani M."/>
        </authorList>
    </citation>
    <scope>NUCLEOTIDE SEQUENCE [LARGE SCALE GENOMIC DNA]</scope>
    <source>
        <strain evidence="2">M8-2</strain>
    </source>
</reference>